<evidence type="ECO:0000313" key="2">
    <source>
        <dbReference type="Proteomes" id="UP000789525"/>
    </source>
</evidence>
<protein>
    <submittedName>
        <fullName evidence="1">3261_t:CDS:1</fullName>
    </submittedName>
</protein>
<organism evidence="1 2">
    <name type="scientific">Acaulospora colombiana</name>
    <dbReference type="NCBI Taxonomy" id="27376"/>
    <lineage>
        <taxon>Eukaryota</taxon>
        <taxon>Fungi</taxon>
        <taxon>Fungi incertae sedis</taxon>
        <taxon>Mucoromycota</taxon>
        <taxon>Glomeromycotina</taxon>
        <taxon>Glomeromycetes</taxon>
        <taxon>Diversisporales</taxon>
        <taxon>Acaulosporaceae</taxon>
        <taxon>Acaulospora</taxon>
    </lineage>
</organism>
<reference evidence="1" key="1">
    <citation type="submission" date="2021-06" db="EMBL/GenBank/DDBJ databases">
        <authorList>
            <person name="Kallberg Y."/>
            <person name="Tangrot J."/>
            <person name="Rosling A."/>
        </authorList>
    </citation>
    <scope>NUCLEOTIDE SEQUENCE</scope>
    <source>
        <strain evidence="1">CL356</strain>
    </source>
</reference>
<proteinExistence type="predicted"/>
<gene>
    <name evidence="1" type="ORF">ACOLOM_LOCUS7313</name>
</gene>
<comment type="caution">
    <text evidence="1">The sequence shown here is derived from an EMBL/GenBank/DDBJ whole genome shotgun (WGS) entry which is preliminary data.</text>
</comment>
<name>A0ACA9N0P5_9GLOM</name>
<feature type="non-terminal residue" evidence="1">
    <location>
        <position position="610"/>
    </location>
</feature>
<dbReference type="EMBL" id="CAJVPT010016685">
    <property type="protein sequence ID" value="CAG8620682.1"/>
    <property type="molecule type" value="Genomic_DNA"/>
</dbReference>
<accession>A0ACA9N0P5</accession>
<keyword evidence="2" id="KW-1185">Reference proteome</keyword>
<sequence>MSSHGKKSKRQEVLDRAILAANVTKNASEMIAVLGPLKTSMGMLISLLESIKEVQTNEDNWESLVTNISAKVDLVRNMLKDKPESAAVHDLVFDYSGIPKKHRAWPPIKANNDAQKIKEAEKQMNEAFDRFKAIIIGTGIEALQNGHNDIIQTLASHSNDHAQSHARILQLHQQQQDMNDQLEDIQSKQKETISQLTEAEEINLIKGVSTASLANGGIHQICMQGTRLTVLEEARKWMVDDHAPQLFWLNGVAGSGKSTVAKQLSEEWKAKSRLAGRFFFSRDAEETRSPKLFFTTIAQQGLSHLGPAAQTAFALGIRKLRDPVSATLEEQCSDIFEAPLQLVQQNSVLILDALDECELRTCQQLLRILLPRLHNLPRLKIFLTSRPELHIREKIQEHTHHFLSFRIDAPENVQDVEIYMRRTVHGLSLPEEQMSQLIDRAGGLFIWAKTVCELLRNIRRDRDGFIRRVLAEGIRQMDSIYLIALEQATRNNEVEESMEAYMDVLKVVVAAYEPLSPDTINQLLNIPNVMEIVGDLRSVLECHGVEEPIRFLHPTFREFLLKTSNTTCFIYLMAMQGILCTMNLLTIAMLCPLLRYNIAVSPGPIMSLLQ</sequence>
<dbReference type="Proteomes" id="UP000789525">
    <property type="component" value="Unassembled WGS sequence"/>
</dbReference>
<evidence type="ECO:0000313" key="1">
    <source>
        <dbReference type="EMBL" id="CAG8620682.1"/>
    </source>
</evidence>